<reference evidence="1" key="1">
    <citation type="submission" date="2021-04" db="EMBL/GenBank/DDBJ databases">
        <authorList>
            <person name="Hartkoorn R.C."/>
            <person name="Beaudoing E."/>
            <person name="Hot D."/>
        </authorList>
    </citation>
    <scope>NUCLEOTIDE SEQUENCE</scope>
    <source>
        <strain evidence="1">NRRL B-16292</strain>
    </source>
</reference>
<dbReference type="EMBL" id="CP073720">
    <property type="protein sequence ID" value="UWP85876.1"/>
    <property type="molecule type" value="Genomic_DNA"/>
</dbReference>
<sequence length="138" mass="15088">MAGYVTAYALLKAFLAELGETDQVAAFKNVHRRPPGNLAHNVPLLVVVRFGGTDDKLTIDRPRIQIDVFASTEDTAERLGEDVRAALRTKLPRYMHGGAVVGRVETLSAPQLLPWSASAVFRTSARYQLTVHQYAGIG</sequence>
<name>A0ABY5W9V1_9ACTN</name>
<evidence type="ECO:0000313" key="1">
    <source>
        <dbReference type="EMBL" id="UWP85876.1"/>
    </source>
</evidence>
<gene>
    <name evidence="1" type="ORF">Dfulv_17155</name>
</gene>
<organism evidence="1 2">
    <name type="scientific">Dactylosporangium fulvum</name>
    <dbReference type="NCBI Taxonomy" id="53359"/>
    <lineage>
        <taxon>Bacteria</taxon>
        <taxon>Bacillati</taxon>
        <taxon>Actinomycetota</taxon>
        <taxon>Actinomycetes</taxon>
        <taxon>Micromonosporales</taxon>
        <taxon>Micromonosporaceae</taxon>
        <taxon>Dactylosporangium</taxon>
    </lineage>
</organism>
<dbReference type="RefSeq" id="WP_259864227.1">
    <property type="nucleotide sequence ID" value="NZ_BAAAST010000130.1"/>
</dbReference>
<protein>
    <recommendedName>
        <fullName evidence="3">Tail terminator</fullName>
    </recommendedName>
</protein>
<dbReference type="Proteomes" id="UP001059617">
    <property type="component" value="Chromosome"/>
</dbReference>
<evidence type="ECO:0000313" key="2">
    <source>
        <dbReference type="Proteomes" id="UP001059617"/>
    </source>
</evidence>
<evidence type="ECO:0008006" key="3">
    <source>
        <dbReference type="Google" id="ProtNLM"/>
    </source>
</evidence>
<reference evidence="1" key="2">
    <citation type="submission" date="2022-09" db="EMBL/GenBank/DDBJ databases">
        <title>Biosynthetic gene clusters of Dactylosporangioum fulvum.</title>
        <authorList>
            <person name="Caradec T."/>
        </authorList>
    </citation>
    <scope>NUCLEOTIDE SEQUENCE</scope>
    <source>
        <strain evidence="1">NRRL B-16292</strain>
    </source>
</reference>
<proteinExistence type="predicted"/>
<accession>A0ABY5W9V1</accession>
<keyword evidence="2" id="KW-1185">Reference proteome</keyword>